<evidence type="ECO:0000256" key="3">
    <source>
        <dbReference type="ARBA" id="ARBA00022448"/>
    </source>
</evidence>
<dbReference type="RefSeq" id="WP_185986775.1">
    <property type="nucleotide sequence ID" value="NZ_BAAALZ010000005.1"/>
</dbReference>
<dbReference type="Proteomes" id="UP000586095">
    <property type="component" value="Unassembled WGS sequence"/>
</dbReference>
<comment type="similarity">
    <text evidence="2 12">Belongs to the SecA family.</text>
</comment>
<proteinExistence type="inferred from homology"/>
<evidence type="ECO:0000259" key="13">
    <source>
        <dbReference type="PROSITE" id="PS51192"/>
    </source>
</evidence>
<comment type="caution">
    <text evidence="16">The sequence shown here is derived from an EMBL/GenBank/DDBJ whole genome shotgun (WGS) entry which is preliminary data.</text>
</comment>
<comment type="function">
    <text evidence="12">Part of the Sec protein translocase complex. Interacts with the SecYEG preprotein conducting channel. Has a central role in coupling the hydrolysis of ATP to the transfer of proteins into and across the cell membrane, serving as an ATP-driven molecular motor driving the stepwise translocation of polypeptide chains across the membrane.</text>
</comment>
<name>A0A852R6S6_9MICO</name>
<dbReference type="AlphaFoldDB" id="A0A852R6S6"/>
<dbReference type="SUPFAM" id="SSF52540">
    <property type="entry name" value="P-loop containing nucleoside triphosphate hydrolases"/>
    <property type="match status" value="2"/>
</dbReference>
<feature type="domain" description="Helicase C-terminal" evidence="14">
    <location>
        <begin position="399"/>
        <end position="562"/>
    </location>
</feature>
<evidence type="ECO:0000256" key="12">
    <source>
        <dbReference type="HAMAP-Rule" id="MF_01382"/>
    </source>
</evidence>
<protein>
    <recommendedName>
        <fullName evidence="12">Protein translocase subunit SecA</fullName>
        <ecNumber evidence="12">7.4.2.8</ecNumber>
    </recommendedName>
</protein>
<dbReference type="InterPro" id="IPR044722">
    <property type="entry name" value="SecA_SF2_C"/>
</dbReference>
<dbReference type="GO" id="GO:0008564">
    <property type="term" value="F:protein-exporting ATPase activity"/>
    <property type="evidence" value="ECO:0007669"/>
    <property type="project" value="UniProtKB-EC"/>
</dbReference>
<dbReference type="Gene3D" id="3.40.50.300">
    <property type="entry name" value="P-loop containing nucleotide triphosphate hydrolases"/>
    <property type="match status" value="3"/>
</dbReference>
<dbReference type="GO" id="GO:0005524">
    <property type="term" value="F:ATP binding"/>
    <property type="evidence" value="ECO:0007669"/>
    <property type="project" value="UniProtKB-UniRule"/>
</dbReference>
<evidence type="ECO:0000256" key="6">
    <source>
        <dbReference type="ARBA" id="ARBA00022741"/>
    </source>
</evidence>
<keyword evidence="17" id="KW-1185">Reference proteome</keyword>
<dbReference type="PROSITE" id="PS51194">
    <property type="entry name" value="HELICASE_CTER"/>
    <property type="match status" value="1"/>
</dbReference>
<dbReference type="InterPro" id="IPR014001">
    <property type="entry name" value="Helicase_ATP-bd"/>
</dbReference>
<dbReference type="InterPro" id="IPR001650">
    <property type="entry name" value="Helicase_C-like"/>
</dbReference>
<keyword evidence="5 12" id="KW-0963">Cytoplasm</keyword>
<keyword evidence="3 12" id="KW-0813">Transport</keyword>
<feature type="domain" description="Helicase ATP-binding" evidence="13">
    <location>
        <begin position="67"/>
        <end position="203"/>
    </location>
</feature>
<dbReference type="GO" id="GO:0005829">
    <property type="term" value="C:cytosol"/>
    <property type="evidence" value="ECO:0007669"/>
    <property type="project" value="TreeGrafter"/>
</dbReference>
<dbReference type="EMBL" id="JACCBD010000001">
    <property type="protein sequence ID" value="NYD26618.1"/>
    <property type="molecule type" value="Genomic_DNA"/>
</dbReference>
<keyword evidence="11 12" id="KW-0472">Membrane</keyword>
<evidence type="ECO:0000256" key="7">
    <source>
        <dbReference type="ARBA" id="ARBA00022840"/>
    </source>
</evidence>
<evidence type="ECO:0000259" key="14">
    <source>
        <dbReference type="PROSITE" id="PS51194"/>
    </source>
</evidence>
<dbReference type="InterPro" id="IPR011115">
    <property type="entry name" value="SecA_DEAD"/>
</dbReference>
<dbReference type="PRINTS" id="PR00906">
    <property type="entry name" value="SECA"/>
</dbReference>
<organism evidence="16 17">
    <name type="scientific">Leucobacter aridicollis</name>
    <dbReference type="NCBI Taxonomy" id="283878"/>
    <lineage>
        <taxon>Bacteria</taxon>
        <taxon>Bacillati</taxon>
        <taxon>Actinomycetota</taxon>
        <taxon>Actinomycetes</taxon>
        <taxon>Micrococcales</taxon>
        <taxon>Microbacteriaceae</taxon>
        <taxon>Leucobacter</taxon>
    </lineage>
</organism>
<dbReference type="GO" id="GO:0031522">
    <property type="term" value="C:cell envelope Sec protein transport complex"/>
    <property type="evidence" value="ECO:0007669"/>
    <property type="project" value="TreeGrafter"/>
</dbReference>
<dbReference type="PROSITE" id="PS51192">
    <property type="entry name" value="HELICASE_ATP_BIND_1"/>
    <property type="match status" value="1"/>
</dbReference>
<keyword evidence="4 12" id="KW-1003">Cell membrane</keyword>
<dbReference type="GO" id="GO:0005886">
    <property type="term" value="C:plasma membrane"/>
    <property type="evidence" value="ECO:0007669"/>
    <property type="project" value="UniProtKB-SubCell"/>
</dbReference>
<dbReference type="Gene3D" id="3.90.1440.10">
    <property type="entry name" value="SecA, preprotein cross-linking domain"/>
    <property type="match status" value="1"/>
</dbReference>
<keyword evidence="10 12" id="KW-0811">Translocation</keyword>
<evidence type="ECO:0000256" key="1">
    <source>
        <dbReference type="ARBA" id="ARBA00004170"/>
    </source>
</evidence>
<dbReference type="InterPro" id="IPR011116">
    <property type="entry name" value="SecA_Wing/Scaffold"/>
</dbReference>
<dbReference type="InterPro" id="IPR027417">
    <property type="entry name" value="P-loop_NTPase"/>
</dbReference>
<evidence type="ECO:0000256" key="4">
    <source>
        <dbReference type="ARBA" id="ARBA00022475"/>
    </source>
</evidence>
<dbReference type="GO" id="GO:0006605">
    <property type="term" value="P:protein targeting"/>
    <property type="evidence" value="ECO:0007669"/>
    <property type="project" value="UniProtKB-UniRule"/>
</dbReference>
<evidence type="ECO:0000256" key="11">
    <source>
        <dbReference type="ARBA" id="ARBA00023136"/>
    </source>
</evidence>
<evidence type="ECO:0000313" key="16">
    <source>
        <dbReference type="EMBL" id="NYD26618.1"/>
    </source>
</evidence>
<evidence type="ECO:0000256" key="10">
    <source>
        <dbReference type="ARBA" id="ARBA00023010"/>
    </source>
</evidence>
<accession>A0A852R6S6</accession>
<feature type="binding site" evidence="12">
    <location>
        <position position="471"/>
    </location>
    <ligand>
        <name>ATP</name>
        <dbReference type="ChEBI" id="CHEBI:30616"/>
    </ligand>
</feature>
<dbReference type="SUPFAM" id="SSF81767">
    <property type="entry name" value="Pre-protein crosslinking domain of SecA"/>
    <property type="match status" value="1"/>
</dbReference>
<evidence type="ECO:0000256" key="8">
    <source>
        <dbReference type="ARBA" id="ARBA00022927"/>
    </source>
</evidence>
<dbReference type="InterPro" id="IPR026389">
    <property type="entry name" value="SecA_Actinobact-type"/>
</dbReference>
<dbReference type="PROSITE" id="PS51196">
    <property type="entry name" value="SECA_MOTOR_DEAD"/>
    <property type="match status" value="1"/>
</dbReference>
<dbReference type="Gene3D" id="1.10.3060.10">
    <property type="entry name" value="Helical scaffold and wing domains of SecA"/>
    <property type="match status" value="1"/>
</dbReference>
<dbReference type="Pfam" id="PF07517">
    <property type="entry name" value="SecA_DEAD"/>
    <property type="match status" value="1"/>
</dbReference>
<feature type="domain" description="SecA family profile" evidence="15">
    <location>
        <begin position="1"/>
        <end position="552"/>
    </location>
</feature>
<dbReference type="GO" id="GO:0017038">
    <property type="term" value="P:protein import"/>
    <property type="evidence" value="ECO:0007669"/>
    <property type="project" value="InterPro"/>
</dbReference>
<keyword evidence="9 12" id="KW-1278">Translocase</keyword>
<dbReference type="GO" id="GO:0043952">
    <property type="term" value="P:protein transport by the Sec complex"/>
    <property type="evidence" value="ECO:0007669"/>
    <property type="project" value="TreeGrafter"/>
</dbReference>
<feature type="binding site" evidence="12">
    <location>
        <position position="65"/>
    </location>
    <ligand>
        <name>ATP</name>
        <dbReference type="ChEBI" id="CHEBI:30616"/>
    </ligand>
</feature>
<dbReference type="SUPFAM" id="SSF81886">
    <property type="entry name" value="Helical scaffold and wing domains of SecA"/>
    <property type="match status" value="1"/>
</dbReference>
<dbReference type="EC" id="7.4.2.8" evidence="12"/>
<evidence type="ECO:0000256" key="2">
    <source>
        <dbReference type="ARBA" id="ARBA00007650"/>
    </source>
</evidence>
<sequence length="746" mass="79340">MLWSTMVQEAVRSFLRRATGAPGAVSFARLDPSTTSELDPSITPELAAVAAASHEALGMEPTRRQLQAAAALMAGYGVEMDTGEGKTLAGALAAASLARSGRQVHVLSANDYLADRDAAWMAPLYRSLGLTVAAIGQHSTADARREAYRADILYAAVAEIGYDVLRDGIALDEGERVRPVLDAAIVDEADAVMIDEAVAPLVLAGERASAPQDFTREVAAVQRLTEGAHYELDTERSTAFLTDEGAIELERELGVDLYAAGSGDSLSKVNVALMAVAVARKDVDYVVRDGAVQLVNEGRGRIATLQRWPDGLHAAVEAAEGIAATRPGVILDSLTIQELLTRYASLAGMSGTLVDVAEELLEFYGLATGRVERTRPSRRVDEPMVATLTRAEKLDAMGRDVAACVAVDRPVLIGTQSVRESEALAAAFADRGIAASVLNARNDAAEAALVAEAGSPGAVTISTQMSGRGTDIRLGGAGESLRDRVLAAGGLRVIADGLHPTGRLDAQLRGRAGRQGDPGSAVAYVSLDDELLAEHAPEFLRRRAEARSGAVAERAVREAALAAQQVATALRLDAHRNAWAYSLAVSQQRRTVLGTREAWLVGEGSAAAGVRLRAPALFAELVARAGLPAVERACRDVGLWQLDELWTEHLDILGELRDGIHLRALADESPTAAFHLEALREFDGFFDTLHDNVVEVLRGLDPDHLLAGVAAAVRRPSATWTYMLVDNPLGTRADRAVRGLQRMFRR</sequence>
<keyword evidence="7 12" id="KW-0067">ATP-binding</keyword>
<reference evidence="16 17" key="1">
    <citation type="submission" date="2020-07" db="EMBL/GenBank/DDBJ databases">
        <title>Sequencing the genomes of 1000 actinobacteria strains.</title>
        <authorList>
            <person name="Klenk H.-P."/>
        </authorList>
    </citation>
    <scope>NUCLEOTIDE SEQUENCE [LARGE SCALE GENOMIC DNA]</scope>
    <source>
        <strain evidence="16 17">DSM 17380</strain>
    </source>
</reference>
<evidence type="ECO:0000259" key="15">
    <source>
        <dbReference type="PROSITE" id="PS51196"/>
    </source>
</evidence>
<dbReference type="InterPro" id="IPR000185">
    <property type="entry name" value="SecA"/>
</dbReference>
<dbReference type="InterPro" id="IPR036670">
    <property type="entry name" value="SecA_X-link_sf"/>
</dbReference>
<keyword evidence="8 12" id="KW-0653">Protein transport</keyword>
<comment type="subunit">
    <text evidence="12">Monomer and homodimer. Part of the essential Sec protein translocation apparatus which comprises SecA, SecYEG and auxiliary proteins SecDF. Other proteins may also be involved.</text>
</comment>
<dbReference type="PANTHER" id="PTHR30612:SF0">
    <property type="entry name" value="CHLOROPLAST PROTEIN-TRANSPORTING ATPASE"/>
    <property type="match status" value="1"/>
</dbReference>
<evidence type="ECO:0000256" key="5">
    <source>
        <dbReference type="ARBA" id="ARBA00022490"/>
    </source>
</evidence>
<feature type="binding site" evidence="12">
    <location>
        <begin position="83"/>
        <end position="87"/>
    </location>
    <ligand>
        <name>ATP</name>
        <dbReference type="ChEBI" id="CHEBI:30616"/>
    </ligand>
</feature>
<dbReference type="PANTHER" id="PTHR30612">
    <property type="entry name" value="SECA INNER MEMBRANE COMPONENT OF SEC PROTEIN SECRETION SYSTEM"/>
    <property type="match status" value="1"/>
</dbReference>
<gene>
    <name evidence="12" type="primary">secA</name>
    <name evidence="16" type="ORF">BJ960_001421</name>
</gene>
<dbReference type="Pfam" id="PF07516">
    <property type="entry name" value="SecA_SW"/>
    <property type="match status" value="1"/>
</dbReference>
<dbReference type="InterPro" id="IPR011130">
    <property type="entry name" value="SecA_preprotein_X-link_dom"/>
</dbReference>
<dbReference type="GO" id="GO:0065002">
    <property type="term" value="P:intracellular protein transmembrane transport"/>
    <property type="evidence" value="ECO:0007669"/>
    <property type="project" value="UniProtKB-UniRule"/>
</dbReference>
<dbReference type="Pfam" id="PF01043">
    <property type="entry name" value="SecA_PP_bind"/>
    <property type="match status" value="1"/>
</dbReference>
<dbReference type="FunFam" id="3.40.50.300:FF:000429">
    <property type="entry name" value="Preprotein translocase subunit SecA"/>
    <property type="match status" value="1"/>
</dbReference>
<dbReference type="InterPro" id="IPR036266">
    <property type="entry name" value="SecA_Wing/Scaffold_sf"/>
</dbReference>
<evidence type="ECO:0000313" key="17">
    <source>
        <dbReference type="Proteomes" id="UP000586095"/>
    </source>
</evidence>
<dbReference type="HAMAP" id="MF_01382">
    <property type="entry name" value="SecA"/>
    <property type="match status" value="1"/>
</dbReference>
<dbReference type="SMART" id="SM00957">
    <property type="entry name" value="SecA_DEAD"/>
    <property type="match status" value="1"/>
</dbReference>
<dbReference type="SMART" id="SM00958">
    <property type="entry name" value="SecA_PP_bind"/>
    <property type="match status" value="1"/>
</dbReference>
<dbReference type="InterPro" id="IPR014018">
    <property type="entry name" value="SecA_motor_DEAD"/>
</dbReference>
<comment type="subcellular location">
    <subcellularLocation>
        <location evidence="12">Cell membrane</location>
        <topology evidence="12">Peripheral membrane protein</topology>
        <orientation evidence="12">Cytoplasmic side</orientation>
    </subcellularLocation>
    <subcellularLocation>
        <location evidence="12">Cytoplasm</location>
    </subcellularLocation>
    <subcellularLocation>
        <location evidence="1">Membrane</location>
        <topology evidence="1">Peripheral membrane protein</topology>
    </subcellularLocation>
    <text evidence="12">Distribution is 50-50.</text>
</comment>
<keyword evidence="6 12" id="KW-0547">Nucleotide-binding</keyword>
<dbReference type="Pfam" id="PF21090">
    <property type="entry name" value="P-loop_SecA"/>
    <property type="match status" value="2"/>
</dbReference>
<dbReference type="NCBIfam" id="TIGR04221">
    <property type="entry name" value="SecA2_Mycobac"/>
    <property type="match status" value="1"/>
</dbReference>
<evidence type="ECO:0000256" key="9">
    <source>
        <dbReference type="ARBA" id="ARBA00022967"/>
    </source>
</evidence>
<comment type="catalytic activity">
    <reaction evidence="12">
        <text>ATP + H2O + cellular proteinSide 1 = ADP + phosphate + cellular proteinSide 2.</text>
        <dbReference type="EC" id="7.4.2.8"/>
    </reaction>
</comment>